<protein>
    <submittedName>
        <fullName evidence="1">Unannotated protein</fullName>
    </submittedName>
</protein>
<dbReference type="AlphaFoldDB" id="A0A6J6LV16"/>
<proteinExistence type="predicted"/>
<dbReference type="EMBL" id="CAEZWW010000024">
    <property type="protein sequence ID" value="CAB4665586.1"/>
    <property type="molecule type" value="Genomic_DNA"/>
</dbReference>
<reference evidence="1" key="1">
    <citation type="submission" date="2020-05" db="EMBL/GenBank/DDBJ databases">
        <authorList>
            <person name="Chiriac C."/>
            <person name="Salcher M."/>
            <person name="Ghai R."/>
            <person name="Kavagutti S V."/>
        </authorList>
    </citation>
    <scope>NUCLEOTIDE SEQUENCE</scope>
</reference>
<accession>A0A6J6LV16</accession>
<organism evidence="1">
    <name type="scientific">freshwater metagenome</name>
    <dbReference type="NCBI Taxonomy" id="449393"/>
    <lineage>
        <taxon>unclassified sequences</taxon>
        <taxon>metagenomes</taxon>
        <taxon>ecological metagenomes</taxon>
    </lineage>
</organism>
<evidence type="ECO:0000313" key="1">
    <source>
        <dbReference type="EMBL" id="CAB4665586.1"/>
    </source>
</evidence>
<sequence length="35" mass="3943">MTRISYPRSLAVPHARVTDKDFAQAQGWLTNLKGN</sequence>
<gene>
    <name evidence="1" type="ORF">UFOPK2310_00333</name>
</gene>
<name>A0A6J6LV16_9ZZZZ</name>